<sequence length="441" mass="46597">MGHFLFARFFAVVNLFLGVARAFSVSTGPASQCDEFLVSWAGGTPPFSIILVPEYTIFTNVSVPSSAFTDNQGSYAIPILPLAANKRFVVVMSDATGFGSGGVSDIITVGGSVENIGCNTTSQGPNFFYESPNTGFQQCGQYTYENYLGATQPISITALVPGGGSVVTQAPDSTILSYSWPIDVTAGTSLILFLTDATGAQGGTTYIWTVSSSGNSSCLTGSYPSSTTEAPSPTSAASQMSSQMASPSSSSNNSNTDLSTGVIAGIAIGGAAVLIAFAALMLCCCRPRDTPLPLTRPILDMDPDQRDLNSPFTPHIFPFQPEYPSQHTPPMAQYLNAVLRPRTYDPNSQNFSSSNSLQQTQFTSNAISPLGSEYTANSPVTPGGHWGVPTNSDSSRPSTQFLVHTDVEDARPGDVDFVELPPGYLSGRQPIPIMIQSWTRD</sequence>
<gene>
    <name evidence="1" type="ORF">BV22DRAFT_1134887</name>
</gene>
<accession>A0ACB8B043</accession>
<evidence type="ECO:0000313" key="2">
    <source>
        <dbReference type="Proteomes" id="UP000790709"/>
    </source>
</evidence>
<organism evidence="1 2">
    <name type="scientific">Leucogyrophana mollusca</name>
    <dbReference type="NCBI Taxonomy" id="85980"/>
    <lineage>
        <taxon>Eukaryota</taxon>
        <taxon>Fungi</taxon>
        <taxon>Dikarya</taxon>
        <taxon>Basidiomycota</taxon>
        <taxon>Agaricomycotina</taxon>
        <taxon>Agaricomycetes</taxon>
        <taxon>Agaricomycetidae</taxon>
        <taxon>Boletales</taxon>
        <taxon>Boletales incertae sedis</taxon>
        <taxon>Leucogyrophana</taxon>
    </lineage>
</organism>
<comment type="caution">
    <text evidence="1">The sequence shown here is derived from an EMBL/GenBank/DDBJ whole genome shotgun (WGS) entry which is preliminary data.</text>
</comment>
<reference evidence="1" key="1">
    <citation type="journal article" date="2021" name="New Phytol.">
        <title>Evolutionary innovations through gain and loss of genes in the ectomycorrhizal Boletales.</title>
        <authorList>
            <person name="Wu G."/>
            <person name="Miyauchi S."/>
            <person name="Morin E."/>
            <person name="Kuo A."/>
            <person name="Drula E."/>
            <person name="Varga T."/>
            <person name="Kohler A."/>
            <person name="Feng B."/>
            <person name="Cao Y."/>
            <person name="Lipzen A."/>
            <person name="Daum C."/>
            <person name="Hundley H."/>
            <person name="Pangilinan J."/>
            <person name="Johnson J."/>
            <person name="Barry K."/>
            <person name="LaButti K."/>
            <person name="Ng V."/>
            <person name="Ahrendt S."/>
            <person name="Min B."/>
            <person name="Choi I.G."/>
            <person name="Park H."/>
            <person name="Plett J.M."/>
            <person name="Magnuson J."/>
            <person name="Spatafora J.W."/>
            <person name="Nagy L.G."/>
            <person name="Henrissat B."/>
            <person name="Grigoriev I.V."/>
            <person name="Yang Z.L."/>
            <person name="Xu J."/>
            <person name="Martin F.M."/>
        </authorList>
    </citation>
    <scope>NUCLEOTIDE SEQUENCE</scope>
    <source>
        <strain evidence="1">KUC20120723A-06</strain>
    </source>
</reference>
<name>A0ACB8B043_9AGAM</name>
<dbReference type="EMBL" id="MU266864">
    <property type="protein sequence ID" value="KAH7918062.1"/>
    <property type="molecule type" value="Genomic_DNA"/>
</dbReference>
<evidence type="ECO:0000313" key="1">
    <source>
        <dbReference type="EMBL" id="KAH7918062.1"/>
    </source>
</evidence>
<protein>
    <submittedName>
        <fullName evidence="1">Uncharacterized protein</fullName>
    </submittedName>
</protein>
<proteinExistence type="predicted"/>
<dbReference type="Proteomes" id="UP000790709">
    <property type="component" value="Unassembled WGS sequence"/>
</dbReference>
<keyword evidence="2" id="KW-1185">Reference proteome</keyword>